<feature type="region of interest" description="Disordered" evidence="1">
    <location>
        <begin position="238"/>
        <end position="266"/>
    </location>
</feature>
<proteinExistence type="predicted"/>
<evidence type="ECO:0000313" key="4">
    <source>
        <dbReference type="EMBL" id="KAF9790611.1"/>
    </source>
</evidence>
<evidence type="ECO:0000256" key="1">
    <source>
        <dbReference type="SAM" id="MobiDB-lite"/>
    </source>
</evidence>
<dbReference type="CDD" id="cd12087">
    <property type="entry name" value="TM_EGFR-like"/>
    <property type="match status" value="1"/>
</dbReference>
<name>A0A9P6LAY8_9AGAM</name>
<protein>
    <recommendedName>
        <fullName evidence="6">Transmembrane protein</fullName>
    </recommendedName>
</protein>
<keyword evidence="2" id="KW-0472">Membrane</keyword>
<feature type="transmembrane region" description="Helical" evidence="2">
    <location>
        <begin position="180"/>
        <end position="204"/>
    </location>
</feature>
<keyword evidence="5" id="KW-1185">Reference proteome</keyword>
<feature type="signal peptide" evidence="3">
    <location>
        <begin position="1"/>
        <end position="19"/>
    </location>
</feature>
<keyword evidence="2" id="KW-1133">Transmembrane helix</keyword>
<sequence length="266" mass="28379">MSLPSVVLFAATFASAVWAQFPTAQCGPGFDWNKNSLGQDPCTVGSKLGAFCRGLAQYSFPPLNASEWYLPPDTSVSGDVMCDCNTVAYSLSMACISCQNGTVYSWPQWIPQCTTISITVYPADVAQGTAVPHWAYVNVTSLPGTIYSDSVAMSVGRDPEEFPSTNTNTTGSSTDPKKNVGAIVGGVFGSLILLAILAVAAFLYRRYCRRQQAGDPYKQSPMAHEPSTISAPLLLYDPSDPSTFPQSPSDPVRYSAHGAYSGVPEI</sequence>
<evidence type="ECO:0008006" key="6">
    <source>
        <dbReference type="Google" id="ProtNLM"/>
    </source>
</evidence>
<dbReference type="Proteomes" id="UP000736335">
    <property type="component" value="Unassembled WGS sequence"/>
</dbReference>
<evidence type="ECO:0000313" key="5">
    <source>
        <dbReference type="Proteomes" id="UP000736335"/>
    </source>
</evidence>
<keyword evidence="3" id="KW-0732">Signal</keyword>
<evidence type="ECO:0000256" key="2">
    <source>
        <dbReference type="SAM" id="Phobius"/>
    </source>
</evidence>
<dbReference type="EMBL" id="WIUZ02000002">
    <property type="protein sequence ID" value="KAF9790611.1"/>
    <property type="molecule type" value="Genomic_DNA"/>
</dbReference>
<feature type="compositionally biased region" description="Polar residues" evidence="1">
    <location>
        <begin position="240"/>
        <end position="249"/>
    </location>
</feature>
<keyword evidence="2" id="KW-0812">Transmembrane</keyword>
<dbReference type="OrthoDB" id="2796893at2759"/>
<accession>A0A9P6LAY8</accession>
<reference evidence="4" key="2">
    <citation type="submission" date="2020-11" db="EMBL/GenBank/DDBJ databases">
        <authorList>
            <consortium name="DOE Joint Genome Institute"/>
            <person name="Kuo A."/>
            <person name="Miyauchi S."/>
            <person name="Kiss E."/>
            <person name="Drula E."/>
            <person name="Kohler A."/>
            <person name="Sanchez-Garcia M."/>
            <person name="Andreopoulos B."/>
            <person name="Barry K.W."/>
            <person name="Bonito G."/>
            <person name="Buee M."/>
            <person name="Carver A."/>
            <person name="Chen C."/>
            <person name="Cichocki N."/>
            <person name="Clum A."/>
            <person name="Culley D."/>
            <person name="Crous P.W."/>
            <person name="Fauchery L."/>
            <person name="Girlanda M."/>
            <person name="Hayes R."/>
            <person name="Keri Z."/>
            <person name="Labutti K."/>
            <person name="Lipzen A."/>
            <person name="Lombard V."/>
            <person name="Magnuson J."/>
            <person name="Maillard F."/>
            <person name="Morin E."/>
            <person name="Murat C."/>
            <person name="Nolan M."/>
            <person name="Ohm R."/>
            <person name="Pangilinan J."/>
            <person name="Pereira M."/>
            <person name="Perotto S."/>
            <person name="Peter M."/>
            <person name="Riley R."/>
            <person name="Sitrit Y."/>
            <person name="Stielow B."/>
            <person name="Szollosi G."/>
            <person name="Zifcakova L."/>
            <person name="Stursova M."/>
            <person name="Spatafora J.W."/>
            <person name="Tedersoo L."/>
            <person name="Vaario L.-M."/>
            <person name="Yamada A."/>
            <person name="Yan M."/>
            <person name="Wang P."/>
            <person name="Xu J."/>
            <person name="Bruns T."/>
            <person name="Baldrian P."/>
            <person name="Vilgalys R."/>
            <person name="Henrissat B."/>
            <person name="Grigoriev I.V."/>
            <person name="Hibbett D."/>
            <person name="Nagy L.G."/>
            <person name="Martin F.M."/>
        </authorList>
    </citation>
    <scope>NUCLEOTIDE SEQUENCE</scope>
    <source>
        <strain evidence="4">UH-Tt-Lm1</strain>
    </source>
</reference>
<reference evidence="4" key="1">
    <citation type="journal article" date="2020" name="Nat. Commun.">
        <title>Large-scale genome sequencing of mycorrhizal fungi provides insights into the early evolution of symbiotic traits.</title>
        <authorList>
            <person name="Miyauchi S."/>
            <person name="Kiss E."/>
            <person name="Kuo A."/>
            <person name="Drula E."/>
            <person name="Kohler A."/>
            <person name="Sanchez-Garcia M."/>
            <person name="Morin E."/>
            <person name="Andreopoulos B."/>
            <person name="Barry K.W."/>
            <person name="Bonito G."/>
            <person name="Buee M."/>
            <person name="Carver A."/>
            <person name="Chen C."/>
            <person name="Cichocki N."/>
            <person name="Clum A."/>
            <person name="Culley D."/>
            <person name="Crous P.W."/>
            <person name="Fauchery L."/>
            <person name="Girlanda M."/>
            <person name="Hayes R.D."/>
            <person name="Keri Z."/>
            <person name="LaButti K."/>
            <person name="Lipzen A."/>
            <person name="Lombard V."/>
            <person name="Magnuson J."/>
            <person name="Maillard F."/>
            <person name="Murat C."/>
            <person name="Nolan M."/>
            <person name="Ohm R.A."/>
            <person name="Pangilinan J."/>
            <person name="Pereira M.F."/>
            <person name="Perotto S."/>
            <person name="Peter M."/>
            <person name="Pfister S."/>
            <person name="Riley R."/>
            <person name="Sitrit Y."/>
            <person name="Stielow J.B."/>
            <person name="Szollosi G."/>
            <person name="Zifcakova L."/>
            <person name="Stursova M."/>
            <person name="Spatafora J.W."/>
            <person name="Tedersoo L."/>
            <person name="Vaario L.M."/>
            <person name="Yamada A."/>
            <person name="Yan M."/>
            <person name="Wang P."/>
            <person name="Xu J."/>
            <person name="Bruns T."/>
            <person name="Baldrian P."/>
            <person name="Vilgalys R."/>
            <person name="Dunand C."/>
            <person name="Henrissat B."/>
            <person name="Grigoriev I.V."/>
            <person name="Hibbett D."/>
            <person name="Nagy L.G."/>
            <person name="Martin F.M."/>
        </authorList>
    </citation>
    <scope>NUCLEOTIDE SEQUENCE</scope>
    <source>
        <strain evidence="4">UH-Tt-Lm1</strain>
    </source>
</reference>
<evidence type="ECO:0000256" key="3">
    <source>
        <dbReference type="SAM" id="SignalP"/>
    </source>
</evidence>
<gene>
    <name evidence="4" type="ORF">BJ322DRAFT_400690</name>
</gene>
<comment type="caution">
    <text evidence="4">The sequence shown here is derived from an EMBL/GenBank/DDBJ whole genome shotgun (WGS) entry which is preliminary data.</text>
</comment>
<organism evidence="4 5">
    <name type="scientific">Thelephora terrestris</name>
    <dbReference type="NCBI Taxonomy" id="56493"/>
    <lineage>
        <taxon>Eukaryota</taxon>
        <taxon>Fungi</taxon>
        <taxon>Dikarya</taxon>
        <taxon>Basidiomycota</taxon>
        <taxon>Agaricomycotina</taxon>
        <taxon>Agaricomycetes</taxon>
        <taxon>Thelephorales</taxon>
        <taxon>Thelephoraceae</taxon>
        <taxon>Thelephora</taxon>
    </lineage>
</organism>
<feature type="chain" id="PRO_5040365119" description="Transmembrane protein" evidence="3">
    <location>
        <begin position="20"/>
        <end position="266"/>
    </location>
</feature>
<dbReference type="AlphaFoldDB" id="A0A9P6LAY8"/>